<proteinExistence type="predicted"/>
<dbReference type="Proteomes" id="UP001140562">
    <property type="component" value="Unassembled WGS sequence"/>
</dbReference>
<comment type="subcellular location">
    <subcellularLocation>
        <location evidence="1">Nucleus</location>
    </subcellularLocation>
</comment>
<evidence type="ECO:0000256" key="4">
    <source>
        <dbReference type="ARBA" id="ARBA00023163"/>
    </source>
</evidence>
<comment type="caution">
    <text evidence="8">The sequence shown here is derived from an EMBL/GenBank/DDBJ whole genome shotgun (WGS) entry which is preliminary data.</text>
</comment>
<name>A0A9W8X497_9PLEO</name>
<dbReference type="GO" id="GO:0046983">
    <property type="term" value="F:protein dimerization activity"/>
    <property type="evidence" value="ECO:0007669"/>
    <property type="project" value="InterPro"/>
</dbReference>
<feature type="compositionally biased region" description="Low complexity" evidence="6">
    <location>
        <begin position="296"/>
        <end position="306"/>
    </location>
</feature>
<keyword evidence="2" id="KW-0805">Transcription regulation</keyword>
<evidence type="ECO:0000256" key="1">
    <source>
        <dbReference type="ARBA" id="ARBA00004123"/>
    </source>
</evidence>
<feature type="compositionally biased region" description="Polar residues" evidence="6">
    <location>
        <begin position="236"/>
        <end position="246"/>
    </location>
</feature>
<keyword evidence="5" id="KW-0539">Nucleus</keyword>
<evidence type="ECO:0000256" key="6">
    <source>
        <dbReference type="SAM" id="MobiDB-lite"/>
    </source>
</evidence>
<dbReference type="OrthoDB" id="5778525at2759"/>
<dbReference type="InterPro" id="IPR036638">
    <property type="entry name" value="HLH_DNA-bd_sf"/>
</dbReference>
<dbReference type="EMBL" id="JAPEUV010000015">
    <property type="protein sequence ID" value="KAJ4340691.1"/>
    <property type="molecule type" value="Genomic_DNA"/>
</dbReference>
<dbReference type="SUPFAM" id="SSF47459">
    <property type="entry name" value="HLH, helix-loop-helix DNA-binding domain"/>
    <property type="match status" value="1"/>
</dbReference>
<dbReference type="CDD" id="cd11404">
    <property type="entry name" value="bHLHzip_Mlx_like"/>
    <property type="match status" value="1"/>
</dbReference>
<feature type="region of interest" description="Disordered" evidence="6">
    <location>
        <begin position="236"/>
        <end position="259"/>
    </location>
</feature>
<dbReference type="GO" id="GO:0000981">
    <property type="term" value="F:DNA-binding transcription factor activity, RNA polymerase II-specific"/>
    <property type="evidence" value="ECO:0007669"/>
    <property type="project" value="TreeGrafter"/>
</dbReference>
<dbReference type="Pfam" id="PF00010">
    <property type="entry name" value="HLH"/>
    <property type="match status" value="1"/>
</dbReference>
<reference evidence="8" key="1">
    <citation type="submission" date="2022-10" db="EMBL/GenBank/DDBJ databases">
        <title>Tapping the CABI collections for fungal endophytes: first genome assemblies for Collariella, Neodidymelliopsis, Ascochyta clinopodiicola, Didymella pomorum, Didymosphaeria variabile, Neocosmospora piperis and Neocucurbitaria cava.</title>
        <authorList>
            <person name="Hill R."/>
        </authorList>
    </citation>
    <scope>NUCLEOTIDE SEQUENCE</scope>
    <source>
        <strain evidence="8">IMI 360193</strain>
    </source>
</reference>
<evidence type="ECO:0000256" key="3">
    <source>
        <dbReference type="ARBA" id="ARBA00023125"/>
    </source>
</evidence>
<keyword evidence="3" id="KW-0238">DNA-binding</keyword>
<feature type="compositionally biased region" description="Basic and acidic residues" evidence="6">
    <location>
        <begin position="366"/>
        <end position="376"/>
    </location>
</feature>
<dbReference type="AlphaFoldDB" id="A0A9W8X497"/>
<dbReference type="InterPro" id="IPR052207">
    <property type="entry name" value="Max-like/E-box_TFs"/>
</dbReference>
<dbReference type="SMART" id="SM00353">
    <property type="entry name" value="HLH"/>
    <property type="match status" value="1"/>
</dbReference>
<gene>
    <name evidence="8" type="ORF">N0V87_002352</name>
</gene>
<dbReference type="PANTHER" id="PTHR15741">
    <property type="entry name" value="BASIC HELIX-LOOP-HELIX ZIP TRANSCRIPTION FACTOR"/>
    <property type="match status" value="1"/>
</dbReference>
<sequence>MSDKDPPPFGYTFSADFFNNGAATPLDNHGQSLLSDMEGQSLADFFSNTDPFNLSDPQPFGTNPDTKLAGNDFSDWNFMAPATVHQVSATIPDQAQLHHGFHSDNMFATQPLQLDRLGTTHDDLQAASTLFNNSQQPAYVNSRAHSFHDMSSAHGNHDAHRHSVPTHPHDGRAMVATSQGLLNEQLAALLPNHAAAGTLDAQLAAQWAGSDAHHRIHEDFGATLHHRPSLKRTYTFGTDDSFSNPAGFSAPHNETEEQVTRRLMRDTRTLSYIGDAVAPEFAAHNQPPATDEADSSSESTSSASDSQPSKRLKKSTTIKKEPLRKTASGARVSKPKKHSAATIVEDDNSNSASAKKKRASAAASKLARENLSEAQKRSNHILSEQKRRNLIKRGFDDLHDLVPEIRNGGLSKSSVLMEAANFLDKLIADNRELVKIISGEAAG</sequence>
<evidence type="ECO:0000259" key="7">
    <source>
        <dbReference type="PROSITE" id="PS50888"/>
    </source>
</evidence>
<dbReference type="InterPro" id="IPR011598">
    <property type="entry name" value="bHLH_dom"/>
</dbReference>
<organism evidence="8 9">
    <name type="scientific">Didymella glomerata</name>
    <dbReference type="NCBI Taxonomy" id="749621"/>
    <lineage>
        <taxon>Eukaryota</taxon>
        <taxon>Fungi</taxon>
        <taxon>Dikarya</taxon>
        <taxon>Ascomycota</taxon>
        <taxon>Pezizomycotina</taxon>
        <taxon>Dothideomycetes</taxon>
        <taxon>Pleosporomycetidae</taxon>
        <taxon>Pleosporales</taxon>
        <taxon>Pleosporineae</taxon>
        <taxon>Didymellaceae</taxon>
        <taxon>Didymella</taxon>
    </lineage>
</organism>
<evidence type="ECO:0000313" key="9">
    <source>
        <dbReference type="Proteomes" id="UP001140562"/>
    </source>
</evidence>
<keyword evidence="4" id="KW-0804">Transcription</keyword>
<evidence type="ECO:0000313" key="8">
    <source>
        <dbReference type="EMBL" id="KAJ4340691.1"/>
    </source>
</evidence>
<feature type="domain" description="BHLH" evidence="7">
    <location>
        <begin position="375"/>
        <end position="426"/>
    </location>
</feature>
<dbReference type="PROSITE" id="PS50888">
    <property type="entry name" value="BHLH"/>
    <property type="match status" value="1"/>
</dbReference>
<evidence type="ECO:0000256" key="5">
    <source>
        <dbReference type="ARBA" id="ARBA00023242"/>
    </source>
</evidence>
<keyword evidence="9" id="KW-1185">Reference proteome</keyword>
<evidence type="ECO:0000256" key="2">
    <source>
        <dbReference type="ARBA" id="ARBA00023015"/>
    </source>
</evidence>
<dbReference type="GO" id="GO:0000978">
    <property type="term" value="F:RNA polymerase II cis-regulatory region sequence-specific DNA binding"/>
    <property type="evidence" value="ECO:0007669"/>
    <property type="project" value="TreeGrafter"/>
</dbReference>
<dbReference type="GO" id="GO:0005634">
    <property type="term" value="C:nucleus"/>
    <property type="evidence" value="ECO:0007669"/>
    <property type="project" value="UniProtKB-SubCell"/>
</dbReference>
<accession>A0A9W8X497</accession>
<dbReference type="Gene3D" id="4.10.280.10">
    <property type="entry name" value="Helix-loop-helix DNA-binding domain"/>
    <property type="match status" value="1"/>
</dbReference>
<protein>
    <recommendedName>
        <fullName evidence="7">BHLH domain-containing protein</fullName>
    </recommendedName>
</protein>
<dbReference type="PANTHER" id="PTHR15741:SF27">
    <property type="entry name" value="TRANSCRIPTION FACTOR AP-4"/>
    <property type="match status" value="1"/>
</dbReference>
<feature type="region of interest" description="Disordered" evidence="6">
    <location>
        <begin position="277"/>
        <end position="385"/>
    </location>
</feature>